<feature type="domain" description="PHD-type" evidence="8">
    <location>
        <begin position="966"/>
        <end position="1013"/>
    </location>
</feature>
<feature type="compositionally biased region" description="Polar residues" evidence="7">
    <location>
        <begin position="404"/>
        <end position="415"/>
    </location>
</feature>
<protein>
    <submittedName>
        <fullName evidence="10">Uncharacterized protein</fullName>
    </submittedName>
</protein>
<feature type="region of interest" description="Disordered" evidence="7">
    <location>
        <begin position="1384"/>
        <end position="1405"/>
    </location>
</feature>
<proteinExistence type="predicted"/>
<evidence type="ECO:0000256" key="6">
    <source>
        <dbReference type="PROSITE-ProRule" id="PRU00146"/>
    </source>
</evidence>
<dbReference type="Proteomes" id="UP000824890">
    <property type="component" value="Unassembled WGS sequence"/>
</dbReference>
<evidence type="ECO:0000256" key="4">
    <source>
        <dbReference type="ARBA" id="ARBA00022833"/>
    </source>
</evidence>
<feature type="region of interest" description="Disordered" evidence="7">
    <location>
        <begin position="1672"/>
        <end position="1700"/>
    </location>
</feature>
<evidence type="ECO:0000256" key="1">
    <source>
        <dbReference type="ARBA" id="ARBA00004123"/>
    </source>
</evidence>
<evidence type="ECO:0000259" key="9">
    <source>
        <dbReference type="PROSITE" id="PS50827"/>
    </source>
</evidence>
<dbReference type="Pfam" id="PF00628">
    <property type="entry name" value="PHD"/>
    <property type="match status" value="1"/>
</dbReference>
<feature type="region of interest" description="Disordered" evidence="7">
    <location>
        <begin position="1715"/>
        <end position="1774"/>
    </location>
</feature>
<evidence type="ECO:0000256" key="5">
    <source>
        <dbReference type="ARBA" id="ARBA00023242"/>
    </source>
</evidence>
<dbReference type="InterPro" id="IPR056618">
    <property type="entry name" value="Chromo_PTM"/>
</dbReference>
<gene>
    <name evidence="10" type="ORF">HID58_089263</name>
</gene>
<feature type="region of interest" description="Disordered" evidence="7">
    <location>
        <begin position="514"/>
        <end position="598"/>
    </location>
</feature>
<feature type="region of interest" description="Disordered" evidence="7">
    <location>
        <begin position="613"/>
        <end position="701"/>
    </location>
</feature>
<dbReference type="Pfam" id="PF24294">
    <property type="entry name" value="Chromo_PTM"/>
    <property type="match status" value="1"/>
</dbReference>
<keyword evidence="5" id="KW-0539">Nucleus</keyword>
<feature type="region of interest" description="Disordered" evidence="7">
    <location>
        <begin position="1102"/>
        <end position="1156"/>
    </location>
</feature>
<dbReference type="CDD" id="cd15532">
    <property type="entry name" value="PHD2_CHD_II"/>
    <property type="match status" value="1"/>
</dbReference>
<keyword evidence="3 6" id="KW-0863">Zinc-finger</keyword>
<reference evidence="10 11" key="1">
    <citation type="submission" date="2021-05" db="EMBL/GenBank/DDBJ databases">
        <title>Genome Assembly of Synthetic Allotetraploid Brassica napus Reveals Homoeologous Exchanges between Subgenomes.</title>
        <authorList>
            <person name="Davis J.T."/>
        </authorList>
    </citation>
    <scope>NUCLEOTIDE SEQUENCE [LARGE SCALE GENOMIC DNA]</scope>
    <source>
        <strain evidence="11">cv. Da-Ae</strain>
        <tissue evidence="10">Seedling</tissue>
    </source>
</reference>
<comment type="caution">
    <text evidence="10">The sequence shown here is derived from an EMBL/GenBank/DDBJ whole genome shotgun (WGS) entry which is preliminary data.</text>
</comment>
<dbReference type="PROSITE" id="PS50827">
    <property type="entry name" value="DDT"/>
    <property type="match status" value="1"/>
</dbReference>
<dbReference type="PROSITE" id="PS50016">
    <property type="entry name" value="ZF_PHD_2"/>
    <property type="match status" value="1"/>
</dbReference>
<keyword evidence="4" id="KW-0862">Zinc</keyword>
<sequence>MESVGKVVRKEIDGVGFCFGTVQSYDPSGFYEIVYENGVTETSSLTEFAALLVGEGQFEEAETPVQVNGCKRSRKRPRENVKRYSKTLPNEVNVMRDVDLNEEIPEEDAGVSDGGLRGNLDLNRAPVETLDLDLNTAVPEPDEGIGYEKNSSNKRRRLIDLNMDASCDLEDAEVRDLNADEREGWFDLNVAADVENSNADVLVQMNGDGEVQETNVQDENGVQDDLEAGGFEEVHVAEVSSGQILEEIQEENTVSAQDLKAPDANGSEGDHDVPEHNSASLPDLNAPDANGTEGDHDLPEHNNVSPQDLNAPDANGVEGDHDLPERNNVSPQDLNAPDANGTEGDHVLPEHNSVSLQDLNALDANGAEGDHDLLERNSNSFSPQDLNAHGANGAEGDHVLPEHNSVSLQDLNSPDANGAEGDHDLPERNSVSPQDLNAPDANGAEGDHHLPEHNSASLPDLNALDANGAEGDHHLPEHNSASLPDLNAPDANGAEGDHHLPERNIVSLQDLNASDANGAEGDHHLPEHNNASLPDLNASDANGAEGDHHLPEHNSASLPDLNASDANGAEGDHHLPEHNSASLPDLNAHDANGAEGDHHLPERNIVSLQDLNAPDANGAERDHHLPEPNSASLPDLNAPDANGAEGDHVLPEHNSGSLQDLNAPDANGAEGDHVLPDHNSVSPQDLNAPDANGAEGEHHLPDHVANSVDKFLSDRDHYHPVSSTVTACLADEVSPALSVNCLTAEKNWIVEEISLLPPKPQLPPSSPNLNLDGLPIPYVFATYSFLRSFSTVLFLSPFELKDFVEALRFTSPSLLFDSIHVSLLQMLRKDLEKLAGEDDQSATLCLRYAYYFGLVVLLLFNGHEASLVLVLMLCLSCIKCRSLDWDMLDVVNYPLYVVEYLLFSGSKDGPGVDLTRFNFFRNEYFRLPMALKTEILACLCGDMMDAEVVISELNKRSAGGSFDRNVDECFICKMVGNLVCCDGCPAAYHSKCIGVALELLPEGVWYCPECSFDRHAPGLKPAKQIRGSQLIEIDPHGRKYYSSCGYLLVIDSDGSGSANYYHANGVMLVLEQLKSCGSFYVDVTTAIKKHWNIPVTAPLSAPEKQATSGVKNRLEETSRNGGSHLRCHRTLREISDSATEPDILNMSSEGSAETANNGLDVMEEPNMMNTREEVRPNAQSESGYRNQYIFAQLTTAISEEMARNSPDRANDMRFDEEIASTQLKTILMKANKFQWRSIQGLYLDAWKEKCGWCHSCKFGDAGREKICFFNMSLGALRGPSESEIANSQPIDNKSHFMAIITQLLSMESRLQGLLVGPWLNPQHSSIWREHILKASSMYSLRHSLVEFEANLHHLVLSPQWLNHVDSAVEMGSSKHVLIASTRSSSKTTIGKRRGTSLESGVNHTTAKNNGGSPMCWWRGGRLSRQLFNWKVLPRSLVSNAARQGGSVNIPGIMYPTENSEPAKRSRRVAWEAAVESSTTSEQLGFQVRTLHSHIKWDDIENSHLLLASDNESKKSARLFKKVIVRRKCIEEETVKYLLDFGQKRSISQSRYIPDVVLKNGRMIEESSGERREYWLNESYVPLHLLKGFEERKAVRKTSNPGGSFRHPEIEKVRERSSERKGFSCLFERAERSESSLCEQCKEHVPLRRADEEGMYICLPCKRAVLAEEQPIVQKRRRPAGSQRNKTGARTQKRKTVIPARNSLRLKAGRISFRVKKHKKAVATKPLRRSGRQTKQVVRLQDESQVPGGSEKRKLETEGDRGSAKKARQENSKTLKRKERCSTYWLNGLRLSREPGDERINKFRRDGCSKPLKNSGSVQVRGECRLCGSMDSESGSTLIACEKCEKWYHGDACGINEKNSSMGGIKLGELDRGRCNLEMSLGEEYCVSESRERSNRRGNSLEIV</sequence>
<dbReference type="PANTHER" id="PTHR46508:SF5">
    <property type="entry name" value="PHD-FINGER AND DNA BINDING DOMAIN-CONTAINING PROTEIN"/>
    <property type="match status" value="1"/>
</dbReference>
<evidence type="ECO:0000256" key="7">
    <source>
        <dbReference type="SAM" id="MobiDB-lite"/>
    </source>
</evidence>
<dbReference type="Gene3D" id="3.30.40.10">
    <property type="entry name" value="Zinc/RING finger domain, C3HC4 (zinc finger)"/>
    <property type="match status" value="2"/>
</dbReference>
<evidence type="ECO:0000313" key="11">
    <source>
        <dbReference type="Proteomes" id="UP000824890"/>
    </source>
</evidence>
<dbReference type="Pfam" id="PF02791">
    <property type="entry name" value="DDT"/>
    <property type="match status" value="1"/>
</dbReference>
<dbReference type="SMART" id="SM00249">
    <property type="entry name" value="PHD"/>
    <property type="match status" value="2"/>
</dbReference>
<organism evidence="10 11">
    <name type="scientific">Brassica napus</name>
    <name type="common">Rape</name>
    <dbReference type="NCBI Taxonomy" id="3708"/>
    <lineage>
        <taxon>Eukaryota</taxon>
        <taxon>Viridiplantae</taxon>
        <taxon>Streptophyta</taxon>
        <taxon>Embryophyta</taxon>
        <taxon>Tracheophyta</taxon>
        <taxon>Spermatophyta</taxon>
        <taxon>Magnoliopsida</taxon>
        <taxon>eudicotyledons</taxon>
        <taxon>Gunneridae</taxon>
        <taxon>Pentapetalae</taxon>
        <taxon>rosids</taxon>
        <taxon>malvids</taxon>
        <taxon>Brassicales</taxon>
        <taxon>Brassicaceae</taxon>
        <taxon>Brassiceae</taxon>
        <taxon>Brassica</taxon>
    </lineage>
</organism>
<keyword evidence="2" id="KW-0479">Metal-binding</keyword>
<name>A0ABQ7XYI8_BRANA</name>
<feature type="region of interest" description="Disordered" evidence="7">
    <location>
        <begin position="366"/>
        <end position="498"/>
    </location>
</feature>
<evidence type="ECO:0000313" key="10">
    <source>
        <dbReference type="EMBL" id="KAH0861002.1"/>
    </source>
</evidence>
<comment type="subcellular location">
    <subcellularLocation>
        <location evidence="1">Nucleus</location>
    </subcellularLocation>
</comment>
<accession>A0ABQ7XYI8</accession>
<dbReference type="SUPFAM" id="SSF57903">
    <property type="entry name" value="FYVE/PHD zinc finger"/>
    <property type="match status" value="2"/>
</dbReference>
<evidence type="ECO:0000256" key="3">
    <source>
        <dbReference type="ARBA" id="ARBA00022771"/>
    </source>
</evidence>
<feature type="region of interest" description="Disordered" evidence="7">
    <location>
        <begin position="260"/>
        <end position="349"/>
    </location>
</feature>
<evidence type="ECO:0000256" key="2">
    <source>
        <dbReference type="ARBA" id="ARBA00022723"/>
    </source>
</evidence>
<dbReference type="PANTHER" id="PTHR46508">
    <property type="entry name" value="PHD FINGER FAMILY PROTEIN"/>
    <property type="match status" value="1"/>
</dbReference>
<dbReference type="SMART" id="SM00571">
    <property type="entry name" value="DDT"/>
    <property type="match status" value="1"/>
</dbReference>
<feature type="compositionally biased region" description="Polar residues" evidence="7">
    <location>
        <begin position="1396"/>
        <end position="1405"/>
    </location>
</feature>
<keyword evidence="11" id="KW-1185">Reference proteome</keyword>
<dbReference type="InterPro" id="IPR001965">
    <property type="entry name" value="Znf_PHD"/>
</dbReference>
<feature type="compositionally biased region" description="Basic residues" evidence="7">
    <location>
        <begin position="1715"/>
        <end position="1731"/>
    </location>
</feature>
<evidence type="ECO:0000259" key="8">
    <source>
        <dbReference type="PROSITE" id="PS50016"/>
    </source>
</evidence>
<dbReference type="EMBL" id="JAGKQM010000019">
    <property type="protein sequence ID" value="KAH0861002.1"/>
    <property type="molecule type" value="Genomic_DNA"/>
</dbReference>
<dbReference type="InterPro" id="IPR011011">
    <property type="entry name" value="Znf_FYVE_PHD"/>
</dbReference>
<feature type="compositionally biased region" description="Polar residues" evidence="7">
    <location>
        <begin position="376"/>
        <end position="385"/>
    </location>
</feature>
<feature type="compositionally biased region" description="Polar residues" evidence="7">
    <location>
        <begin position="1145"/>
        <end position="1156"/>
    </location>
</feature>
<feature type="domain" description="DDT" evidence="9">
    <location>
        <begin position="773"/>
        <end position="833"/>
    </location>
</feature>
<dbReference type="InterPro" id="IPR013083">
    <property type="entry name" value="Znf_RING/FYVE/PHD"/>
</dbReference>
<feature type="compositionally biased region" description="Basic and acidic residues" evidence="7">
    <location>
        <begin position="1749"/>
        <end position="1772"/>
    </location>
</feature>
<dbReference type="InterPro" id="IPR018501">
    <property type="entry name" value="DDT_dom"/>
</dbReference>
<dbReference type="InterPro" id="IPR019787">
    <property type="entry name" value="Znf_PHD-finger"/>
</dbReference>